<dbReference type="Gene3D" id="1.20.1250.20">
    <property type="entry name" value="MFS general substrate transporter like domains"/>
    <property type="match status" value="1"/>
</dbReference>
<comment type="subcellular location">
    <subcellularLocation>
        <location evidence="1">Cell membrane</location>
        <topology evidence="1">Multi-pass membrane protein</topology>
    </subcellularLocation>
</comment>
<reference evidence="9 10" key="1">
    <citation type="submission" date="2010-01" db="EMBL/GenBank/DDBJ databases">
        <authorList>
            <person name="Weinstock G."/>
            <person name="Sodergren E."/>
            <person name="Clifton S."/>
            <person name="Fulton L."/>
            <person name="Fulton B."/>
            <person name="Courtney L."/>
            <person name="Fronick C."/>
            <person name="Harrison M."/>
            <person name="Strong C."/>
            <person name="Farmer C."/>
            <person name="Delahaunty K."/>
            <person name="Markovic C."/>
            <person name="Hall O."/>
            <person name="Minx P."/>
            <person name="Tomlinson C."/>
            <person name="Mitreva M."/>
            <person name="Nelson J."/>
            <person name="Hou S."/>
            <person name="Wollam A."/>
            <person name="Pepin K.H."/>
            <person name="Johnson M."/>
            <person name="Bhonagiri V."/>
            <person name="Nash W.E."/>
            <person name="Warren W."/>
            <person name="Chinwalla A."/>
            <person name="Mardis E.R."/>
            <person name="Wilson R.K."/>
        </authorList>
    </citation>
    <scope>NUCLEOTIDE SEQUENCE [LARGE SCALE GENOMIC DNA]</scope>
    <source>
        <strain evidence="9 10">NJ9703</strain>
    </source>
</reference>
<keyword evidence="5 7" id="KW-1133">Transmembrane helix</keyword>
<evidence type="ECO:0000256" key="5">
    <source>
        <dbReference type="ARBA" id="ARBA00022989"/>
    </source>
</evidence>
<comment type="caution">
    <text evidence="9">The sequence shown here is derived from an EMBL/GenBank/DDBJ whole genome shotgun (WGS) entry which is preliminary data.</text>
</comment>
<evidence type="ECO:0000256" key="4">
    <source>
        <dbReference type="ARBA" id="ARBA00022692"/>
    </source>
</evidence>
<dbReference type="InterPro" id="IPR020846">
    <property type="entry name" value="MFS_dom"/>
</dbReference>
<gene>
    <name evidence="9" type="ORF">NEISUBOT_05240</name>
</gene>
<dbReference type="AlphaFoldDB" id="A0A9W5IPE4"/>
<dbReference type="Proteomes" id="UP000004621">
    <property type="component" value="Unassembled WGS sequence"/>
</dbReference>
<dbReference type="PROSITE" id="PS50850">
    <property type="entry name" value="MFS"/>
    <property type="match status" value="1"/>
</dbReference>
<feature type="transmembrane region" description="Helical" evidence="7">
    <location>
        <begin position="345"/>
        <end position="366"/>
    </location>
</feature>
<dbReference type="InterPro" id="IPR011701">
    <property type="entry name" value="MFS"/>
</dbReference>
<evidence type="ECO:0000256" key="6">
    <source>
        <dbReference type="ARBA" id="ARBA00023136"/>
    </source>
</evidence>
<feature type="transmembrane region" description="Helical" evidence="7">
    <location>
        <begin position="166"/>
        <end position="190"/>
    </location>
</feature>
<dbReference type="PANTHER" id="PTHR23517:SF2">
    <property type="entry name" value="MULTIDRUG RESISTANCE PROTEIN MDTH"/>
    <property type="match status" value="1"/>
</dbReference>
<feature type="transmembrane region" description="Helical" evidence="7">
    <location>
        <begin position="219"/>
        <end position="243"/>
    </location>
</feature>
<keyword evidence="2" id="KW-0813">Transport</keyword>
<feature type="transmembrane region" description="Helical" evidence="7">
    <location>
        <begin position="255"/>
        <end position="275"/>
    </location>
</feature>
<sequence length="460" mass="49459">MARDNRIQMFPHEWRASTTLSGVYALRMLGMFLVLPVLAMYAASLPGAENNKALVGMAMGIYGLTQALLQLPLGMASDKFGRKKVIYAGLIVFAAGSFLAAVADSLQMLVAARAIQGAGAVSAAVTALLADLTRNEVRTRAMAMIGLSIGLTFSVSLVLAPMIASFIGVSGLFALTGILTVISIGVVAWMTPDPEVSKMHEDTQAQPSRMGEVLKNRQLLNLDFGIFALHAAQMALFTALPFAMTQLGLEKIHHWQVYLPSTITGLIIMVPLIIVGETRNKLKQVFILGIICIAAAQIGLLFGMHSVWLITAYLIVYFIGFNVLEASLPSMVSKIAPSDLKGTAMGVYNTMQSVGLFVGGATGGLLFQKYGFAGVFAFCSVLMLLWLVLAVISPAPKPVKNLSYPLNAEWQQNPDLLYQKLTEIEGVESISFSADKQTIYIKALQKGFDQEAAEKIITGV</sequence>
<keyword evidence="4 7" id="KW-0812">Transmembrane</keyword>
<name>A0A9W5IPE4_NEISU</name>
<organism evidence="9 10">
    <name type="scientific">Neisseria subflava NJ9703</name>
    <dbReference type="NCBI Taxonomy" id="546268"/>
    <lineage>
        <taxon>Bacteria</taxon>
        <taxon>Pseudomonadati</taxon>
        <taxon>Pseudomonadota</taxon>
        <taxon>Betaproteobacteria</taxon>
        <taxon>Neisseriales</taxon>
        <taxon>Neisseriaceae</taxon>
        <taxon>Neisseria</taxon>
    </lineage>
</organism>
<dbReference type="GO" id="GO:0005886">
    <property type="term" value="C:plasma membrane"/>
    <property type="evidence" value="ECO:0007669"/>
    <property type="project" value="UniProtKB-SubCell"/>
</dbReference>
<dbReference type="Pfam" id="PF07690">
    <property type="entry name" value="MFS_1"/>
    <property type="match status" value="1"/>
</dbReference>
<dbReference type="RefSeq" id="WP_004520777.1">
    <property type="nucleotide sequence ID" value="NZ_ACEO02000012.1"/>
</dbReference>
<dbReference type="Gene3D" id="3.30.70.100">
    <property type="match status" value="1"/>
</dbReference>
<dbReference type="InterPro" id="IPR036259">
    <property type="entry name" value="MFS_trans_sf"/>
</dbReference>
<feature type="transmembrane region" description="Helical" evidence="7">
    <location>
        <begin position="282"/>
        <end position="300"/>
    </location>
</feature>
<dbReference type="CDD" id="cd17472">
    <property type="entry name" value="MFS_YajR_like"/>
    <property type="match status" value="1"/>
</dbReference>
<dbReference type="PROSITE" id="PS00216">
    <property type="entry name" value="SUGAR_TRANSPORT_1"/>
    <property type="match status" value="1"/>
</dbReference>
<feature type="transmembrane region" description="Helical" evidence="7">
    <location>
        <begin position="53"/>
        <end position="73"/>
    </location>
</feature>
<protein>
    <submittedName>
        <fullName evidence="9">Transporter, major facilitator family protein</fullName>
    </submittedName>
</protein>
<dbReference type="InterPro" id="IPR050171">
    <property type="entry name" value="MFS_Transporters"/>
</dbReference>
<feature type="transmembrane region" description="Helical" evidence="7">
    <location>
        <begin position="21"/>
        <end position="41"/>
    </location>
</feature>
<dbReference type="InterPro" id="IPR005829">
    <property type="entry name" value="Sugar_transporter_CS"/>
</dbReference>
<proteinExistence type="predicted"/>
<evidence type="ECO:0000313" key="10">
    <source>
        <dbReference type="Proteomes" id="UP000004621"/>
    </source>
</evidence>
<evidence type="ECO:0000256" key="2">
    <source>
        <dbReference type="ARBA" id="ARBA00022448"/>
    </source>
</evidence>
<feature type="transmembrane region" description="Helical" evidence="7">
    <location>
        <begin position="372"/>
        <end position="392"/>
    </location>
</feature>
<dbReference type="SUPFAM" id="SSF103473">
    <property type="entry name" value="MFS general substrate transporter"/>
    <property type="match status" value="1"/>
</dbReference>
<dbReference type="EMBL" id="ACEO02000012">
    <property type="protein sequence ID" value="EFC51271.1"/>
    <property type="molecule type" value="Genomic_DNA"/>
</dbReference>
<keyword evidence="3" id="KW-1003">Cell membrane</keyword>
<evidence type="ECO:0000313" key="9">
    <source>
        <dbReference type="EMBL" id="EFC51271.1"/>
    </source>
</evidence>
<keyword evidence="6 7" id="KW-0472">Membrane</keyword>
<evidence type="ECO:0000256" key="7">
    <source>
        <dbReference type="SAM" id="Phobius"/>
    </source>
</evidence>
<evidence type="ECO:0000256" key="3">
    <source>
        <dbReference type="ARBA" id="ARBA00022475"/>
    </source>
</evidence>
<dbReference type="GO" id="GO:0022857">
    <property type="term" value="F:transmembrane transporter activity"/>
    <property type="evidence" value="ECO:0007669"/>
    <property type="project" value="InterPro"/>
</dbReference>
<feature type="transmembrane region" description="Helical" evidence="7">
    <location>
        <begin position="141"/>
        <end position="160"/>
    </location>
</feature>
<dbReference type="PANTHER" id="PTHR23517">
    <property type="entry name" value="RESISTANCE PROTEIN MDTM, PUTATIVE-RELATED-RELATED"/>
    <property type="match status" value="1"/>
</dbReference>
<evidence type="ECO:0000256" key="1">
    <source>
        <dbReference type="ARBA" id="ARBA00004651"/>
    </source>
</evidence>
<feature type="domain" description="Major facilitator superfamily (MFS) profile" evidence="8">
    <location>
        <begin position="16"/>
        <end position="398"/>
    </location>
</feature>
<feature type="transmembrane region" description="Helical" evidence="7">
    <location>
        <begin position="85"/>
        <end position="103"/>
    </location>
</feature>
<feature type="transmembrane region" description="Helical" evidence="7">
    <location>
        <begin position="306"/>
        <end position="324"/>
    </location>
</feature>
<accession>A0A9W5IPE4</accession>
<feature type="transmembrane region" description="Helical" evidence="7">
    <location>
        <begin position="109"/>
        <end position="129"/>
    </location>
</feature>
<evidence type="ECO:0000259" key="8">
    <source>
        <dbReference type="PROSITE" id="PS50850"/>
    </source>
</evidence>